<evidence type="ECO:0000256" key="4">
    <source>
        <dbReference type="ARBA" id="ARBA00022490"/>
    </source>
</evidence>
<dbReference type="Pfam" id="PF01636">
    <property type="entry name" value="APH"/>
    <property type="match status" value="1"/>
</dbReference>
<evidence type="ECO:0000256" key="3">
    <source>
        <dbReference type="ARBA" id="ARBA00019010"/>
    </source>
</evidence>
<evidence type="ECO:0000256" key="2">
    <source>
        <dbReference type="ARBA" id="ARBA00007599"/>
    </source>
</evidence>
<dbReference type="GO" id="GO:0005524">
    <property type="term" value="F:ATP binding"/>
    <property type="evidence" value="ECO:0007669"/>
    <property type="project" value="UniProtKB-KW"/>
</dbReference>
<dbReference type="Gene3D" id="3.90.1200.10">
    <property type="match status" value="1"/>
</dbReference>
<keyword evidence="8" id="KW-0067">ATP-binding</keyword>
<dbReference type="InterPro" id="IPR012180">
    <property type="entry name" value="Bifunc_ATPase/PTrfase"/>
</dbReference>
<keyword evidence="9" id="KW-0460">Magnesium</keyword>
<dbReference type="PIRSF" id="PIRSF036599">
    <property type="entry name" value="AtpPhos"/>
    <property type="match status" value="1"/>
</dbReference>
<proteinExistence type="inferred from homology"/>
<evidence type="ECO:0000256" key="8">
    <source>
        <dbReference type="ARBA" id="ARBA00022840"/>
    </source>
</evidence>
<feature type="domain" description="AAA+ ATPase" evidence="11">
    <location>
        <begin position="26"/>
        <end position="157"/>
    </location>
</feature>
<evidence type="ECO:0000313" key="13">
    <source>
        <dbReference type="Proteomes" id="UP000565286"/>
    </source>
</evidence>
<dbReference type="Proteomes" id="UP000565286">
    <property type="component" value="Unassembled WGS sequence"/>
</dbReference>
<dbReference type="Pfam" id="PF02367">
    <property type="entry name" value="TsaE"/>
    <property type="match status" value="1"/>
</dbReference>
<keyword evidence="4" id="KW-0963">Cytoplasm</keyword>
<dbReference type="Gene3D" id="3.30.200.20">
    <property type="entry name" value="Phosphorylase Kinase, domain 1"/>
    <property type="match status" value="1"/>
</dbReference>
<evidence type="ECO:0000256" key="5">
    <source>
        <dbReference type="ARBA" id="ARBA00022694"/>
    </source>
</evidence>
<gene>
    <name evidence="12" type="ORF">GGQ73_002491</name>
</gene>
<dbReference type="GO" id="GO:0002949">
    <property type="term" value="P:tRNA threonylcarbamoyladenosine modification"/>
    <property type="evidence" value="ECO:0007669"/>
    <property type="project" value="InterPro"/>
</dbReference>
<keyword evidence="7" id="KW-0547">Nucleotide-binding</keyword>
<dbReference type="PANTHER" id="PTHR33540">
    <property type="entry name" value="TRNA THREONYLCARBAMOYLADENOSINE BIOSYNTHESIS PROTEIN TSAE"/>
    <property type="match status" value="1"/>
</dbReference>
<dbReference type="Gene3D" id="3.40.50.300">
    <property type="entry name" value="P-loop containing nucleotide triphosphate hydrolases"/>
    <property type="match status" value="1"/>
</dbReference>
<evidence type="ECO:0000256" key="7">
    <source>
        <dbReference type="ARBA" id="ARBA00022741"/>
    </source>
</evidence>
<name>A0A7W6C699_9HYPH</name>
<dbReference type="EMBL" id="JACIDV010000006">
    <property type="protein sequence ID" value="MBB3946538.1"/>
    <property type="molecule type" value="Genomic_DNA"/>
</dbReference>
<comment type="similarity">
    <text evidence="2">Belongs to the TsaE family.</text>
</comment>
<evidence type="ECO:0000256" key="1">
    <source>
        <dbReference type="ARBA" id="ARBA00004496"/>
    </source>
</evidence>
<reference evidence="12 13" key="1">
    <citation type="submission" date="2020-08" db="EMBL/GenBank/DDBJ databases">
        <title>Genomic Encyclopedia of Type Strains, Phase IV (KMG-IV): sequencing the most valuable type-strain genomes for metagenomic binning, comparative biology and taxonomic classification.</title>
        <authorList>
            <person name="Goeker M."/>
        </authorList>
    </citation>
    <scope>NUCLEOTIDE SEQUENCE [LARGE SCALE GENOMIC DNA]</scope>
    <source>
        <strain evidence="12 13">DSM 26438</strain>
    </source>
</reference>
<dbReference type="PANTHER" id="PTHR33540:SF2">
    <property type="entry name" value="TRNA THREONYLCARBAMOYLADENOSINE BIOSYNTHESIS PROTEIN TSAE"/>
    <property type="match status" value="1"/>
</dbReference>
<accession>A0A7W6C699</accession>
<dbReference type="InterPro" id="IPR002575">
    <property type="entry name" value="Aminoglycoside_PTrfase"/>
</dbReference>
<keyword evidence="6" id="KW-0479">Metal-binding</keyword>
<comment type="subcellular location">
    <subcellularLocation>
        <location evidence="1">Cytoplasm</location>
    </subcellularLocation>
</comment>
<evidence type="ECO:0000259" key="11">
    <source>
        <dbReference type="SMART" id="SM00382"/>
    </source>
</evidence>
<evidence type="ECO:0000313" key="12">
    <source>
        <dbReference type="EMBL" id="MBB3946538.1"/>
    </source>
</evidence>
<sequence length="503" mass="56117">MPLSIGLADEAEMIRLGQALALTVKPGDCIALIGDLGAGKSTLARALIRAVAGDPYHEVPSPTFTIVQTYGLRFPVHHLDLYRLSDVSEMDELGIDEMLSDGVCLIEWPELAASELPDDSTITLRLTHHGDGRMATIDAPQRLRTRLDRVLAIGNFLKRNGRENAVRHYFSGDAAYRTYELISDDDSQYLLMDWQPPPRGPVIQDGKTYAEIVHLARDVSPFVAIDSFLSQNGFSVPAILAQNLDEGILLLEDIGRDGVLYADGNPIAERYLESVACLAALHEAALPADIALPDGTIYQVPSFDADAMKIETSLLLDWYVPHIRGEDISGCEKQSFFAVWDQLIEKLGDAETGLLLRDFHSPNIIWQSQKAGINQVGIIDFQDAMIGPTAYDLASIVQDARVTIPSDLQARLMGHYLDIRRKNPDFDEAAFLKAFAIMAAQRNCKLVGIWVRLMKRDGKPHYMKHMPRTFSYLRSALEHPDLAPLNDWFRNARIDIHEQRNFS</sequence>
<evidence type="ECO:0000256" key="6">
    <source>
        <dbReference type="ARBA" id="ARBA00022723"/>
    </source>
</evidence>
<dbReference type="InterPro" id="IPR003442">
    <property type="entry name" value="T6A_TsaE"/>
</dbReference>
<protein>
    <recommendedName>
        <fullName evidence="3">tRNA threonylcarbamoyladenosine biosynthesis protein TsaE</fullName>
    </recommendedName>
    <alternativeName>
        <fullName evidence="10">t(6)A37 threonylcarbamoyladenosine biosynthesis protein TsaE</fullName>
    </alternativeName>
</protein>
<comment type="caution">
    <text evidence="12">The sequence shown here is derived from an EMBL/GenBank/DDBJ whole genome shotgun (WGS) entry which is preliminary data.</text>
</comment>
<organism evidence="12 13">
    <name type="scientific">Rhizobium skierniewicense</name>
    <dbReference type="NCBI Taxonomy" id="984260"/>
    <lineage>
        <taxon>Bacteria</taxon>
        <taxon>Pseudomonadati</taxon>
        <taxon>Pseudomonadota</taxon>
        <taxon>Alphaproteobacteria</taxon>
        <taxon>Hyphomicrobiales</taxon>
        <taxon>Rhizobiaceae</taxon>
        <taxon>Rhizobium/Agrobacterium group</taxon>
        <taxon>Rhizobium</taxon>
    </lineage>
</organism>
<dbReference type="SMART" id="SM00382">
    <property type="entry name" value="AAA"/>
    <property type="match status" value="1"/>
</dbReference>
<dbReference type="AlphaFoldDB" id="A0A7W6C699"/>
<dbReference type="InterPro" id="IPR027417">
    <property type="entry name" value="P-loop_NTPase"/>
</dbReference>
<keyword evidence="13" id="KW-1185">Reference proteome</keyword>
<keyword evidence="5" id="KW-0819">tRNA processing</keyword>
<dbReference type="InterPro" id="IPR003593">
    <property type="entry name" value="AAA+_ATPase"/>
</dbReference>
<dbReference type="SUPFAM" id="SSF52540">
    <property type="entry name" value="P-loop containing nucleoside triphosphate hydrolases"/>
    <property type="match status" value="1"/>
</dbReference>
<dbReference type="GO" id="GO:0005737">
    <property type="term" value="C:cytoplasm"/>
    <property type="evidence" value="ECO:0007669"/>
    <property type="project" value="UniProtKB-SubCell"/>
</dbReference>
<evidence type="ECO:0000256" key="9">
    <source>
        <dbReference type="ARBA" id="ARBA00022842"/>
    </source>
</evidence>
<dbReference type="InterPro" id="IPR011009">
    <property type="entry name" value="Kinase-like_dom_sf"/>
</dbReference>
<evidence type="ECO:0000256" key="10">
    <source>
        <dbReference type="ARBA" id="ARBA00032441"/>
    </source>
</evidence>
<dbReference type="NCBIfam" id="TIGR00150">
    <property type="entry name" value="T6A_YjeE"/>
    <property type="match status" value="1"/>
</dbReference>
<dbReference type="SUPFAM" id="SSF56112">
    <property type="entry name" value="Protein kinase-like (PK-like)"/>
    <property type="match status" value="1"/>
</dbReference>
<dbReference type="GO" id="GO:0046872">
    <property type="term" value="F:metal ion binding"/>
    <property type="evidence" value="ECO:0007669"/>
    <property type="project" value="UniProtKB-KW"/>
</dbReference>